<proteinExistence type="predicted"/>
<sequence length="125" mass="14761">MKPLENLINVEKARLLHELFPQEIPALLEYVNGMCLTILEDEQLTRNQWENGLLTIEAWLSFVEEVKNKIDKYGKRLHKQSRLFADQLFDGYVAIYMVHCMTLYTTIRKHPNHKFSLAIDLLFNP</sequence>
<comment type="caution">
    <text evidence="1">The sequence shown here is derived from an EMBL/GenBank/DDBJ whole genome shotgun (WGS) entry which is preliminary data.</text>
</comment>
<dbReference type="AlphaFoldDB" id="A0A419S4U6"/>
<dbReference type="EMBL" id="MBTA01000025">
    <property type="protein sequence ID" value="RKD15142.1"/>
    <property type="molecule type" value="Genomic_DNA"/>
</dbReference>
<keyword evidence="2" id="KW-1185">Reference proteome</keyword>
<gene>
    <name evidence="1" type="ORF">BCY91_06370</name>
</gene>
<dbReference type="OrthoDB" id="969612at2"/>
<evidence type="ECO:0000313" key="1">
    <source>
        <dbReference type="EMBL" id="RKD15142.1"/>
    </source>
</evidence>
<protein>
    <submittedName>
        <fullName evidence="1">Uncharacterized protein</fullName>
    </submittedName>
</protein>
<organism evidence="1 2">
    <name type="scientific">Pelobium manganitolerans</name>
    <dbReference type="NCBI Taxonomy" id="1842495"/>
    <lineage>
        <taxon>Bacteria</taxon>
        <taxon>Pseudomonadati</taxon>
        <taxon>Bacteroidota</taxon>
        <taxon>Sphingobacteriia</taxon>
        <taxon>Sphingobacteriales</taxon>
        <taxon>Sphingobacteriaceae</taxon>
        <taxon>Pelobium</taxon>
    </lineage>
</organism>
<evidence type="ECO:0000313" key="2">
    <source>
        <dbReference type="Proteomes" id="UP000283433"/>
    </source>
</evidence>
<dbReference type="Proteomes" id="UP000283433">
    <property type="component" value="Unassembled WGS sequence"/>
</dbReference>
<accession>A0A419S4U6</accession>
<reference evidence="1 2" key="1">
    <citation type="submission" date="2016-07" db="EMBL/GenBank/DDBJ databases">
        <title>Genome of Pelobium manganitolerans.</title>
        <authorList>
            <person name="Wu S."/>
            <person name="Wang G."/>
        </authorList>
    </citation>
    <scope>NUCLEOTIDE SEQUENCE [LARGE SCALE GENOMIC DNA]</scope>
    <source>
        <strain evidence="1 2">YS-25</strain>
    </source>
</reference>
<name>A0A419S4U6_9SPHI</name>
<dbReference type="RefSeq" id="WP_120182006.1">
    <property type="nucleotide sequence ID" value="NZ_MBTA01000025.1"/>
</dbReference>